<dbReference type="NCBIfam" id="TIGR00693">
    <property type="entry name" value="thiE"/>
    <property type="match status" value="1"/>
</dbReference>
<keyword evidence="4 14" id="KW-0479">Metal-binding</keyword>
<evidence type="ECO:0000256" key="13">
    <source>
        <dbReference type="ARBA" id="ARBA00047883"/>
    </source>
</evidence>
<organism evidence="17 18">
    <name type="scientific">Pelovirga terrestris</name>
    <dbReference type="NCBI Taxonomy" id="2771352"/>
    <lineage>
        <taxon>Bacteria</taxon>
        <taxon>Pseudomonadati</taxon>
        <taxon>Thermodesulfobacteriota</taxon>
        <taxon>Desulfuromonadia</taxon>
        <taxon>Geobacterales</taxon>
        <taxon>Geobacteraceae</taxon>
        <taxon>Pelovirga</taxon>
    </lineage>
</organism>
<protein>
    <recommendedName>
        <fullName evidence="14">Thiamine-phosphate synthase</fullName>
        <shortName evidence="14">TP synthase</shortName>
        <shortName evidence="14">TPS</shortName>
        <ecNumber evidence="14">2.5.1.3</ecNumber>
    </recommendedName>
    <alternativeName>
        <fullName evidence="14">Thiamine-phosphate pyrophosphorylase</fullName>
        <shortName evidence="14">TMP pyrophosphorylase</shortName>
        <shortName evidence="14">TMP-PPase</shortName>
    </alternativeName>
</protein>
<dbReference type="AlphaFoldDB" id="A0A8J6QWT1"/>
<dbReference type="Proteomes" id="UP000632828">
    <property type="component" value="Unassembled WGS sequence"/>
</dbReference>
<dbReference type="GO" id="GO:0005829">
    <property type="term" value="C:cytosol"/>
    <property type="evidence" value="ECO:0007669"/>
    <property type="project" value="TreeGrafter"/>
</dbReference>
<evidence type="ECO:0000313" key="18">
    <source>
        <dbReference type="Proteomes" id="UP000632828"/>
    </source>
</evidence>
<dbReference type="SUPFAM" id="SSF53613">
    <property type="entry name" value="Ribokinase-like"/>
    <property type="match status" value="1"/>
</dbReference>
<dbReference type="EC" id="2.5.1.3" evidence="14"/>
<dbReference type="GO" id="GO:0000287">
    <property type="term" value="F:magnesium ion binding"/>
    <property type="evidence" value="ECO:0007669"/>
    <property type="project" value="UniProtKB-UniRule"/>
</dbReference>
<dbReference type="Pfam" id="PF02581">
    <property type="entry name" value="TMP-TENI"/>
    <property type="match status" value="1"/>
</dbReference>
<feature type="domain" description="Thiamine phosphate synthase/TenI" evidence="15">
    <location>
        <begin position="5"/>
        <end position="183"/>
    </location>
</feature>
<keyword evidence="8 14" id="KW-0460">Magnesium</keyword>
<evidence type="ECO:0000256" key="8">
    <source>
        <dbReference type="ARBA" id="ARBA00022842"/>
    </source>
</evidence>
<evidence type="ECO:0000256" key="11">
    <source>
        <dbReference type="ARBA" id="ARBA00047334"/>
    </source>
</evidence>
<feature type="binding site" evidence="14">
    <location>
        <position position="104"/>
    </location>
    <ligand>
        <name>4-amino-2-methyl-5-(diphosphooxymethyl)pyrimidine</name>
        <dbReference type="ChEBI" id="CHEBI:57841"/>
    </ligand>
</feature>
<dbReference type="InterPro" id="IPR013785">
    <property type="entry name" value="Aldolase_TIM"/>
</dbReference>
<comment type="catalytic activity">
    <reaction evidence="12 14">
        <text>2-(2-carboxy-4-methylthiazol-5-yl)ethyl phosphate + 4-amino-2-methyl-5-(diphosphooxymethyl)pyrimidine + 2 H(+) = thiamine phosphate + CO2 + diphosphate</text>
        <dbReference type="Rhea" id="RHEA:47848"/>
        <dbReference type="ChEBI" id="CHEBI:15378"/>
        <dbReference type="ChEBI" id="CHEBI:16526"/>
        <dbReference type="ChEBI" id="CHEBI:33019"/>
        <dbReference type="ChEBI" id="CHEBI:37575"/>
        <dbReference type="ChEBI" id="CHEBI:57841"/>
        <dbReference type="ChEBI" id="CHEBI:62890"/>
        <dbReference type="EC" id="2.5.1.3"/>
    </reaction>
</comment>
<comment type="pathway">
    <text evidence="2 14">Cofactor biosynthesis; thiamine diphosphate biosynthesis; thiamine phosphate from 4-amino-2-methyl-5-diphosphomethylpyrimidine and 4-methyl-5-(2-phosphoethyl)-thiazole: step 1/1.</text>
</comment>
<keyword evidence="18" id="KW-1185">Reference proteome</keyword>
<dbReference type="Pfam" id="PF08543">
    <property type="entry name" value="Phos_pyr_kin"/>
    <property type="match status" value="1"/>
</dbReference>
<name>A0A8J6QWT1_9BACT</name>
<dbReference type="FunFam" id="3.20.20.70:FF:000096">
    <property type="entry name" value="Thiamine-phosphate synthase"/>
    <property type="match status" value="1"/>
</dbReference>
<feature type="binding site" evidence="14">
    <location>
        <position position="160"/>
    </location>
    <ligand>
        <name>2-[(2R,5Z)-2-carboxy-4-methylthiazol-5(2H)-ylidene]ethyl phosphate</name>
        <dbReference type="ChEBI" id="CHEBI:62899"/>
    </ligand>
</feature>
<keyword evidence="3 14" id="KW-0808">Transferase</keyword>
<feature type="binding site" evidence="14">
    <location>
        <position position="66"/>
    </location>
    <ligand>
        <name>Mg(2+)</name>
        <dbReference type="ChEBI" id="CHEBI:18420"/>
    </ligand>
</feature>
<dbReference type="GO" id="GO:0009229">
    <property type="term" value="P:thiamine diphosphate biosynthetic process"/>
    <property type="evidence" value="ECO:0007669"/>
    <property type="project" value="UniProtKB-UniRule"/>
</dbReference>
<feature type="binding site" evidence="14">
    <location>
        <position position="65"/>
    </location>
    <ligand>
        <name>4-amino-2-methyl-5-(diphosphooxymethyl)pyrimidine</name>
        <dbReference type="ChEBI" id="CHEBI:57841"/>
    </ligand>
</feature>
<evidence type="ECO:0000259" key="15">
    <source>
        <dbReference type="Pfam" id="PF02581"/>
    </source>
</evidence>
<dbReference type="GO" id="GO:0008972">
    <property type="term" value="F:phosphomethylpyrimidine kinase activity"/>
    <property type="evidence" value="ECO:0007669"/>
    <property type="project" value="InterPro"/>
</dbReference>
<evidence type="ECO:0000256" key="6">
    <source>
        <dbReference type="ARBA" id="ARBA00022777"/>
    </source>
</evidence>
<evidence type="ECO:0000256" key="14">
    <source>
        <dbReference type="HAMAP-Rule" id="MF_00097"/>
    </source>
</evidence>
<dbReference type="GO" id="GO:0005524">
    <property type="term" value="F:ATP binding"/>
    <property type="evidence" value="ECO:0007669"/>
    <property type="project" value="UniProtKB-KW"/>
</dbReference>
<evidence type="ECO:0000313" key="17">
    <source>
        <dbReference type="EMBL" id="MBD1400173.1"/>
    </source>
</evidence>
<dbReference type="CDD" id="cd01169">
    <property type="entry name" value="HMPP_kinase"/>
    <property type="match status" value="1"/>
</dbReference>
<dbReference type="GO" id="GO:0009228">
    <property type="term" value="P:thiamine biosynthetic process"/>
    <property type="evidence" value="ECO:0007669"/>
    <property type="project" value="UniProtKB-KW"/>
</dbReference>
<comment type="similarity">
    <text evidence="14">Belongs to the thiamine-phosphate synthase family.</text>
</comment>
<dbReference type="Gene3D" id="3.20.20.70">
    <property type="entry name" value="Aldolase class I"/>
    <property type="match status" value="1"/>
</dbReference>
<comment type="catalytic activity">
    <reaction evidence="11 14">
        <text>4-methyl-5-(2-phosphooxyethyl)-thiazole + 4-amino-2-methyl-5-(diphosphooxymethyl)pyrimidine + H(+) = thiamine phosphate + diphosphate</text>
        <dbReference type="Rhea" id="RHEA:22328"/>
        <dbReference type="ChEBI" id="CHEBI:15378"/>
        <dbReference type="ChEBI" id="CHEBI:33019"/>
        <dbReference type="ChEBI" id="CHEBI:37575"/>
        <dbReference type="ChEBI" id="CHEBI:57841"/>
        <dbReference type="ChEBI" id="CHEBI:58296"/>
        <dbReference type="EC" id="2.5.1.3"/>
    </reaction>
</comment>
<dbReference type="PANTHER" id="PTHR20858:SF17">
    <property type="entry name" value="HYDROXYMETHYLPYRIMIDINE_PHOSPHOMETHYLPYRIMIDINE KINASE THI20-RELATED"/>
    <property type="match status" value="1"/>
</dbReference>
<evidence type="ECO:0000256" key="4">
    <source>
        <dbReference type="ARBA" id="ARBA00022723"/>
    </source>
</evidence>
<evidence type="ECO:0000256" key="12">
    <source>
        <dbReference type="ARBA" id="ARBA00047851"/>
    </source>
</evidence>
<dbReference type="EMBL" id="JACWUN010000005">
    <property type="protein sequence ID" value="MBD1400173.1"/>
    <property type="molecule type" value="Genomic_DNA"/>
</dbReference>
<gene>
    <name evidence="17" type="primary">thiD</name>
    <name evidence="14" type="synonym">thiE</name>
    <name evidence="17" type="ORF">ICT70_05760</name>
</gene>
<dbReference type="PANTHER" id="PTHR20858">
    <property type="entry name" value="PHOSPHOMETHYLPYRIMIDINE KINASE"/>
    <property type="match status" value="1"/>
</dbReference>
<dbReference type="NCBIfam" id="TIGR00097">
    <property type="entry name" value="HMP-P_kinase"/>
    <property type="match status" value="1"/>
</dbReference>
<evidence type="ECO:0000256" key="7">
    <source>
        <dbReference type="ARBA" id="ARBA00022840"/>
    </source>
</evidence>
<comment type="function">
    <text evidence="1 14">Condenses 4-methyl-5-(beta-hydroxyethyl)thiazole monophosphate (THZ-P) and 2-methyl-4-amino-5-hydroxymethyl pyrimidine pyrophosphate (HMP-PP) to form thiamine monophosphate (TMP).</text>
</comment>
<dbReference type="RefSeq" id="WP_191154449.1">
    <property type="nucleotide sequence ID" value="NZ_JACWUN010000005.1"/>
</dbReference>
<feature type="binding site" evidence="14">
    <location>
        <begin position="33"/>
        <end position="37"/>
    </location>
    <ligand>
        <name>4-amino-2-methyl-5-(diphosphooxymethyl)pyrimidine</name>
        <dbReference type="ChEBI" id="CHEBI:57841"/>
    </ligand>
</feature>
<accession>A0A8J6QWT1</accession>
<dbReference type="InterPro" id="IPR004399">
    <property type="entry name" value="HMP/HMP-P_kinase_dom"/>
</dbReference>
<comment type="caution">
    <text evidence="17">The sequence shown here is derived from an EMBL/GenBank/DDBJ whole genome shotgun (WGS) entry which is preliminary data.</text>
</comment>
<dbReference type="SUPFAM" id="SSF51391">
    <property type="entry name" value="Thiamin phosphate synthase"/>
    <property type="match status" value="1"/>
</dbReference>
<feature type="binding site" evidence="14">
    <location>
        <begin position="130"/>
        <end position="132"/>
    </location>
    <ligand>
        <name>2-[(2R,5Z)-2-carboxy-4-methylthiazol-5(2H)-ylidene]ethyl phosphate</name>
        <dbReference type="ChEBI" id="CHEBI:62899"/>
    </ligand>
</feature>
<sequence>MISGLYLITDDNRDGYILTKVKKALTGGARIIQYRAKDIDVNERRAIATQLQTLCREHQALLIINDFPELARDIDADGVHLGQDDMSVVQARQIIGRNKLIGISTHSVDEALKAEAQGADYIAFGSVFPTSTKKDITLVGLKSLSMVRKAVLIPLVAIGGMTPERASSAIDAGADAIAVISGVMADDDPGRAAREFALLFNRHLPLPKGKVMTIAGSDSGGGAGIQADIKTITLLGSYATSVLTALTAQNTLGVKEVYSIHTNFVEQQLDAVLDDIGTDTIKTGMLNWGGSVWRIAQIIEERALLAVVDPVMVAKGGASLLDDVALDSLISRLLPQAYLLTPNLPEVAAITGINPRNSEEMIEAGRNLQMLGARNVLIKGGHLEQGDATDVLLLDEEEHLITAPRIDSPNTHGTGCSLAAAIATFLAQGYPLKQAVERAKRFISIAIEHAVPIGHGHGPINHFHAAMQLLHEKAPMD</sequence>
<comment type="cofactor">
    <cofactor evidence="14">
        <name>Mg(2+)</name>
        <dbReference type="ChEBI" id="CHEBI:18420"/>
    </cofactor>
    <text evidence="14">Binds 1 Mg(2+) ion per subunit.</text>
</comment>
<dbReference type="InterPro" id="IPR034291">
    <property type="entry name" value="TMP_synthase"/>
</dbReference>
<comment type="catalytic activity">
    <reaction evidence="13 14">
        <text>2-[(2R,5Z)-2-carboxy-4-methylthiazol-5(2H)-ylidene]ethyl phosphate + 4-amino-2-methyl-5-(diphosphooxymethyl)pyrimidine + 2 H(+) = thiamine phosphate + CO2 + diphosphate</text>
        <dbReference type="Rhea" id="RHEA:47844"/>
        <dbReference type="ChEBI" id="CHEBI:15378"/>
        <dbReference type="ChEBI" id="CHEBI:16526"/>
        <dbReference type="ChEBI" id="CHEBI:33019"/>
        <dbReference type="ChEBI" id="CHEBI:37575"/>
        <dbReference type="ChEBI" id="CHEBI:57841"/>
        <dbReference type="ChEBI" id="CHEBI:62899"/>
        <dbReference type="EC" id="2.5.1.3"/>
    </reaction>
</comment>
<dbReference type="UniPathway" id="UPA00060">
    <property type="reaction ID" value="UER00138"/>
</dbReference>
<evidence type="ECO:0000256" key="1">
    <source>
        <dbReference type="ARBA" id="ARBA00003814"/>
    </source>
</evidence>
<dbReference type="InterPro" id="IPR022998">
    <property type="entry name" value="ThiamineP_synth_TenI"/>
</dbReference>
<keyword evidence="9 14" id="KW-0784">Thiamine biosynthesis</keyword>
<dbReference type="Gene3D" id="3.40.1190.20">
    <property type="match status" value="1"/>
</dbReference>
<evidence type="ECO:0000256" key="5">
    <source>
        <dbReference type="ARBA" id="ARBA00022741"/>
    </source>
</evidence>
<evidence type="ECO:0000259" key="16">
    <source>
        <dbReference type="Pfam" id="PF08543"/>
    </source>
</evidence>
<feature type="domain" description="Pyridoxamine kinase/Phosphomethylpyrimidine kinase" evidence="16">
    <location>
        <begin position="218"/>
        <end position="461"/>
    </location>
</feature>
<feature type="binding site" evidence="14">
    <location>
        <position position="133"/>
    </location>
    <ligand>
        <name>4-amino-2-methyl-5-(diphosphooxymethyl)pyrimidine</name>
        <dbReference type="ChEBI" id="CHEBI:57841"/>
    </ligand>
</feature>
<evidence type="ECO:0000256" key="3">
    <source>
        <dbReference type="ARBA" id="ARBA00022679"/>
    </source>
</evidence>
<keyword evidence="5" id="KW-0547">Nucleotide-binding</keyword>
<dbReference type="InterPro" id="IPR013749">
    <property type="entry name" value="PM/HMP-P_kinase-1"/>
</dbReference>
<dbReference type="InterPro" id="IPR036206">
    <property type="entry name" value="ThiamineP_synth_sf"/>
</dbReference>
<reference evidence="17" key="1">
    <citation type="submission" date="2020-09" db="EMBL/GenBank/DDBJ databases">
        <title>Pelobacter alkaliphilus sp. nov., a novel anaerobic arsenate-reducing bacterium from terrestrial mud volcano.</title>
        <authorList>
            <person name="Khomyakova M.A."/>
            <person name="Merkel A.Y."/>
            <person name="Slobodkin A.I."/>
        </authorList>
    </citation>
    <scope>NUCLEOTIDE SEQUENCE</scope>
    <source>
        <strain evidence="17">M08fum</strain>
    </source>
</reference>
<evidence type="ECO:0000256" key="2">
    <source>
        <dbReference type="ARBA" id="ARBA00005165"/>
    </source>
</evidence>
<evidence type="ECO:0000256" key="9">
    <source>
        <dbReference type="ARBA" id="ARBA00022977"/>
    </source>
</evidence>
<feature type="binding site" evidence="14">
    <location>
        <position position="85"/>
    </location>
    <ligand>
        <name>Mg(2+)</name>
        <dbReference type="ChEBI" id="CHEBI:18420"/>
    </ligand>
</feature>
<dbReference type="HAMAP" id="MF_00097">
    <property type="entry name" value="TMP_synthase"/>
    <property type="match status" value="1"/>
</dbReference>
<dbReference type="GO" id="GO:0004789">
    <property type="term" value="F:thiamine-phosphate diphosphorylase activity"/>
    <property type="evidence" value="ECO:0007669"/>
    <property type="project" value="UniProtKB-UniRule"/>
</dbReference>
<dbReference type="GO" id="GO:0008902">
    <property type="term" value="F:hydroxymethylpyrimidine kinase activity"/>
    <property type="evidence" value="ECO:0007669"/>
    <property type="project" value="TreeGrafter"/>
</dbReference>
<keyword evidence="10" id="KW-0511">Multifunctional enzyme</keyword>
<proteinExistence type="inferred from homology"/>
<keyword evidence="7" id="KW-0067">ATP-binding</keyword>
<dbReference type="InterPro" id="IPR029056">
    <property type="entry name" value="Ribokinase-like"/>
</dbReference>
<feature type="binding site" evidence="14">
    <location>
        <begin position="180"/>
        <end position="181"/>
    </location>
    <ligand>
        <name>2-[(2R,5Z)-2-carboxy-4-methylthiazol-5(2H)-ylidene]ethyl phosphate</name>
        <dbReference type="ChEBI" id="CHEBI:62899"/>
    </ligand>
</feature>
<keyword evidence="6 17" id="KW-0418">Kinase</keyword>
<dbReference type="CDD" id="cd00564">
    <property type="entry name" value="TMP_TenI"/>
    <property type="match status" value="1"/>
</dbReference>
<dbReference type="FunFam" id="3.40.1190.20:FF:000003">
    <property type="entry name" value="Phosphomethylpyrimidine kinase ThiD"/>
    <property type="match status" value="1"/>
</dbReference>
<evidence type="ECO:0000256" key="10">
    <source>
        <dbReference type="ARBA" id="ARBA00023268"/>
    </source>
</evidence>